<feature type="domain" description="EF-hand" evidence="1">
    <location>
        <begin position="10"/>
        <end position="45"/>
    </location>
</feature>
<gene>
    <name evidence="2" type="ORF">M9458_021675</name>
</gene>
<dbReference type="InterPro" id="IPR002048">
    <property type="entry name" value="EF_hand_dom"/>
</dbReference>
<reference evidence="2 3" key="1">
    <citation type="submission" date="2024-05" db="EMBL/GenBank/DDBJ databases">
        <title>Genome sequencing and assembly of Indian major carp, Cirrhinus mrigala (Hamilton, 1822).</title>
        <authorList>
            <person name="Mohindra V."/>
            <person name="Chowdhury L.M."/>
            <person name="Lal K."/>
            <person name="Jena J.K."/>
        </authorList>
    </citation>
    <scope>NUCLEOTIDE SEQUENCE [LARGE SCALE GENOMIC DNA]</scope>
    <source>
        <strain evidence="2">CM1030</strain>
        <tissue evidence="2">Blood</tissue>
    </source>
</reference>
<dbReference type="Proteomes" id="UP001529510">
    <property type="component" value="Unassembled WGS sequence"/>
</dbReference>
<name>A0ABD0Q898_CIRMR</name>
<dbReference type="PROSITE" id="PS50222">
    <property type="entry name" value="EF_HAND_2"/>
    <property type="match status" value="1"/>
</dbReference>
<comment type="caution">
    <text evidence="2">The sequence shown here is derived from an EMBL/GenBank/DDBJ whole genome shotgun (WGS) entry which is preliminary data.</text>
</comment>
<feature type="non-terminal residue" evidence="2">
    <location>
        <position position="55"/>
    </location>
</feature>
<evidence type="ECO:0000313" key="3">
    <source>
        <dbReference type="Proteomes" id="UP001529510"/>
    </source>
</evidence>
<dbReference type="EMBL" id="JAMKFB020000010">
    <property type="protein sequence ID" value="KAL0182300.1"/>
    <property type="molecule type" value="Genomic_DNA"/>
</dbReference>
<evidence type="ECO:0000259" key="1">
    <source>
        <dbReference type="PROSITE" id="PS50222"/>
    </source>
</evidence>
<feature type="non-terminal residue" evidence="2">
    <location>
        <position position="1"/>
    </location>
</feature>
<dbReference type="Gene3D" id="1.10.238.10">
    <property type="entry name" value="EF-hand"/>
    <property type="match status" value="1"/>
</dbReference>
<dbReference type="SUPFAM" id="SSF47473">
    <property type="entry name" value="EF-hand"/>
    <property type="match status" value="1"/>
</dbReference>
<sequence>NSLVRILTAKERDRARAVFQSIDQDKDGIITAGEARKAQTSWFHKINKESQSCNV</sequence>
<accession>A0ABD0Q898</accession>
<dbReference type="InterPro" id="IPR011992">
    <property type="entry name" value="EF-hand-dom_pair"/>
</dbReference>
<evidence type="ECO:0000313" key="2">
    <source>
        <dbReference type="EMBL" id="KAL0182300.1"/>
    </source>
</evidence>
<organism evidence="2 3">
    <name type="scientific">Cirrhinus mrigala</name>
    <name type="common">Mrigala</name>
    <dbReference type="NCBI Taxonomy" id="683832"/>
    <lineage>
        <taxon>Eukaryota</taxon>
        <taxon>Metazoa</taxon>
        <taxon>Chordata</taxon>
        <taxon>Craniata</taxon>
        <taxon>Vertebrata</taxon>
        <taxon>Euteleostomi</taxon>
        <taxon>Actinopterygii</taxon>
        <taxon>Neopterygii</taxon>
        <taxon>Teleostei</taxon>
        <taxon>Ostariophysi</taxon>
        <taxon>Cypriniformes</taxon>
        <taxon>Cyprinidae</taxon>
        <taxon>Labeoninae</taxon>
        <taxon>Labeonini</taxon>
        <taxon>Cirrhinus</taxon>
    </lineage>
</organism>
<keyword evidence="3" id="KW-1185">Reference proteome</keyword>
<protein>
    <recommendedName>
        <fullName evidence="1">EF-hand domain-containing protein</fullName>
    </recommendedName>
</protein>
<dbReference type="AlphaFoldDB" id="A0ABD0Q898"/>
<proteinExistence type="predicted"/>